<feature type="non-terminal residue" evidence="1">
    <location>
        <position position="1"/>
    </location>
</feature>
<name>X1C090_9ZZZZ</name>
<protein>
    <submittedName>
        <fullName evidence="1">Uncharacterized protein</fullName>
    </submittedName>
</protein>
<reference evidence="1" key="1">
    <citation type="journal article" date="2014" name="Front. Microbiol.">
        <title>High frequency of phylogenetically diverse reductive dehalogenase-homologous genes in deep subseafloor sedimentary metagenomes.</title>
        <authorList>
            <person name="Kawai M."/>
            <person name="Futagami T."/>
            <person name="Toyoda A."/>
            <person name="Takaki Y."/>
            <person name="Nishi S."/>
            <person name="Hori S."/>
            <person name="Arai W."/>
            <person name="Tsubouchi T."/>
            <person name="Morono Y."/>
            <person name="Uchiyama I."/>
            <person name="Ito T."/>
            <person name="Fujiyama A."/>
            <person name="Inagaki F."/>
            <person name="Takami H."/>
        </authorList>
    </citation>
    <scope>NUCLEOTIDE SEQUENCE</scope>
    <source>
        <strain evidence="1">Expedition CK06-06</strain>
    </source>
</reference>
<gene>
    <name evidence="1" type="ORF">S01H4_39702</name>
</gene>
<comment type="caution">
    <text evidence="1">The sequence shown here is derived from an EMBL/GenBank/DDBJ whole genome shotgun (WGS) entry which is preliminary data.</text>
</comment>
<organism evidence="1">
    <name type="scientific">marine sediment metagenome</name>
    <dbReference type="NCBI Taxonomy" id="412755"/>
    <lineage>
        <taxon>unclassified sequences</taxon>
        <taxon>metagenomes</taxon>
        <taxon>ecological metagenomes</taxon>
    </lineage>
</organism>
<accession>X1C090</accession>
<evidence type="ECO:0000313" key="1">
    <source>
        <dbReference type="EMBL" id="GAH01476.1"/>
    </source>
</evidence>
<dbReference type="EMBL" id="BART01021538">
    <property type="protein sequence ID" value="GAH01476.1"/>
    <property type="molecule type" value="Genomic_DNA"/>
</dbReference>
<sequence>DIVDLFKRVYKKFKEEGGLKEDSIIILNKIKDTFKLKDSELGTGEFTPSLAERIFSNNNLIGAATSINFAA</sequence>
<dbReference type="AlphaFoldDB" id="X1C090"/>
<proteinExistence type="predicted"/>